<dbReference type="GO" id="GO:0043866">
    <property type="term" value="F:adenylyl-sulfate reductase (thioredoxin) activity"/>
    <property type="evidence" value="ECO:0007669"/>
    <property type="project" value="UniProtKB-EC"/>
</dbReference>
<comment type="similarity">
    <text evidence="1 4">Belongs to the PAPS reductase family. CysH subfamily.</text>
</comment>
<dbReference type="EMBL" id="JHEH01000003">
    <property type="protein sequence ID" value="KEP71069.1"/>
    <property type="molecule type" value="Genomic_DNA"/>
</dbReference>
<dbReference type="eggNOG" id="COG0175">
    <property type="taxonomic scope" value="Bacteria"/>
</dbReference>
<dbReference type="GO" id="GO:0004604">
    <property type="term" value="F:phosphoadenylyl-sulfate reductase (thioredoxin) activity"/>
    <property type="evidence" value="ECO:0007669"/>
    <property type="project" value="UniProtKB-UniRule"/>
</dbReference>
<dbReference type="GO" id="GO:0051539">
    <property type="term" value="F:4 iron, 4 sulfur cluster binding"/>
    <property type="evidence" value="ECO:0007669"/>
    <property type="project" value="UniProtKB-UniRule"/>
</dbReference>
<feature type="binding site" evidence="4">
    <location>
        <position position="194"/>
    </location>
    <ligand>
        <name>[4Fe-4S] cluster</name>
        <dbReference type="ChEBI" id="CHEBI:49883"/>
    </ligand>
</feature>
<proteinExistence type="inferred from homology"/>
<organism evidence="6 7">
    <name type="scientific">Thioclava dalianensis</name>
    <dbReference type="NCBI Taxonomy" id="1185766"/>
    <lineage>
        <taxon>Bacteria</taxon>
        <taxon>Pseudomonadati</taxon>
        <taxon>Pseudomonadota</taxon>
        <taxon>Alphaproteobacteria</taxon>
        <taxon>Rhodobacterales</taxon>
        <taxon>Paracoccaceae</taxon>
        <taxon>Thioclava</taxon>
    </lineage>
</organism>
<feature type="binding site" evidence="4">
    <location>
        <position position="109"/>
    </location>
    <ligand>
        <name>[4Fe-4S] cluster</name>
        <dbReference type="ChEBI" id="CHEBI:49883"/>
    </ligand>
</feature>
<dbReference type="InterPro" id="IPR014729">
    <property type="entry name" value="Rossmann-like_a/b/a_fold"/>
</dbReference>
<protein>
    <recommendedName>
        <fullName evidence="4">Adenosine 5'-phosphosulfate reductase</fullName>
        <shortName evidence="4">APS reductase</shortName>
        <ecNumber evidence="4">1.8.4.10</ecNumber>
    </recommendedName>
    <alternativeName>
        <fullName evidence="4">5'-adenylylsulfate reductase</fullName>
    </alternativeName>
    <alternativeName>
        <fullName evidence="4">Thioredoxin-dependent 5'-adenylylsulfate reductase</fullName>
    </alternativeName>
</protein>
<feature type="binding site" evidence="4">
    <location>
        <position position="110"/>
    </location>
    <ligand>
        <name>[4Fe-4S] cluster</name>
        <dbReference type="ChEBI" id="CHEBI:49883"/>
    </ligand>
</feature>
<name>A0A074THC6_9RHOB</name>
<gene>
    <name evidence="4" type="primary">cysH</name>
    <name evidence="6" type="ORF">DL1_10490</name>
</gene>
<keyword evidence="2 4" id="KW-0560">Oxidoreductase</keyword>
<dbReference type="PANTHER" id="PTHR46509">
    <property type="entry name" value="PHOSPHOADENOSINE PHOSPHOSULFATE REDUCTASE"/>
    <property type="match status" value="1"/>
</dbReference>
<keyword evidence="4" id="KW-0963">Cytoplasm</keyword>
<comment type="function">
    <text evidence="4">Catalyzes the formation of sulfite from adenosine 5'-phosphosulfate (APS) using thioredoxin as an electron donor.</text>
</comment>
<evidence type="ECO:0000256" key="2">
    <source>
        <dbReference type="ARBA" id="ARBA00023002"/>
    </source>
</evidence>
<dbReference type="STRING" id="1185766.SAMN05216224_103196"/>
<evidence type="ECO:0000313" key="6">
    <source>
        <dbReference type="EMBL" id="KEP71069.1"/>
    </source>
</evidence>
<comment type="cofactor">
    <cofactor evidence="4">
        <name>[4Fe-4S] cluster</name>
        <dbReference type="ChEBI" id="CHEBI:49883"/>
    </cofactor>
    <text evidence="4">Binds 1 [4Fe-4S] cluster per subunit.</text>
</comment>
<evidence type="ECO:0000259" key="5">
    <source>
        <dbReference type="Pfam" id="PF01507"/>
    </source>
</evidence>
<sequence>MAVEASVERLNARFAESDASEILRAALNAMPGRIAVVSSFGADSAVLLHLLSEIDRDVPVLMLETQMLFAETLDYQRDLSAHLGLRDVRLLTPISDVPEDLHLRDTSACCQLRKVEPLEKALAEFDGSITGRKRFQTGARAAMPVFETDYAGRVRVNPLASWSAQALVDHLDAHNLPRHPLVSKGYPSIGCAPCTRPASSEDPRAGRWANETREECGIHFGPDGRIIRGAA</sequence>
<evidence type="ECO:0000256" key="1">
    <source>
        <dbReference type="ARBA" id="ARBA00009732"/>
    </source>
</evidence>
<comment type="caution">
    <text evidence="6">The sequence shown here is derived from an EMBL/GenBank/DDBJ whole genome shotgun (WGS) entry which is preliminary data.</text>
</comment>
<comment type="subcellular location">
    <subcellularLocation>
        <location evidence="4">Cytoplasm</location>
    </subcellularLocation>
</comment>
<comment type="catalytic activity">
    <reaction evidence="4">
        <text>[thioredoxin]-disulfide + sulfite + AMP + 2 H(+) = adenosine 5'-phosphosulfate + [thioredoxin]-dithiol</text>
        <dbReference type="Rhea" id="RHEA:21976"/>
        <dbReference type="Rhea" id="RHEA-COMP:10698"/>
        <dbReference type="Rhea" id="RHEA-COMP:10700"/>
        <dbReference type="ChEBI" id="CHEBI:15378"/>
        <dbReference type="ChEBI" id="CHEBI:17359"/>
        <dbReference type="ChEBI" id="CHEBI:29950"/>
        <dbReference type="ChEBI" id="CHEBI:50058"/>
        <dbReference type="ChEBI" id="CHEBI:58243"/>
        <dbReference type="ChEBI" id="CHEBI:456215"/>
        <dbReference type="EC" id="1.8.4.10"/>
    </reaction>
</comment>
<evidence type="ECO:0000313" key="7">
    <source>
        <dbReference type="Proteomes" id="UP000027725"/>
    </source>
</evidence>
<feature type="domain" description="Phosphoadenosine phosphosulphate reductase" evidence="5">
    <location>
        <begin position="34"/>
        <end position="197"/>
    </location>
</feature>
<dbReference type="GO" id="GO:0046872">
    <property type="term" value="F:metal ion binding"/>
    <property type="evidence" value="ECO:0007669"/>
    <property type="project" value="UniProtKB-KW"/>
</dbReference>
<comment type="pathway">
    <text evidence="3 4">Sulfur metabolism; hydrogen sulfide biosynthesis; sulfite from sulfate.</text>
</comment>
<dbReference type="PIRSF" id="PIRSF000857">
    <property type="entry name" value="PAPS_reductase"/>
    <property type="match status" value="1"/>
</dbReference>
<dbReference type="GO" id="GO:0070814">
    <property type="term" value="P:hydrogen sulfide biosynthetic process"/>
    <property type="evidence" value="ECO:0007669"/>
    <property type="project" value="UniProtKB-UniRule"/>
</dbReference>
<dbReference type="EC" id="1.8.4.10" evidence="4"/>
<accession>A0A074THC6</accession>
<keyword evidence="4" id="KW-0479">Metal-binding</keyword>
<reference evidence="6 7" key="1">
    <citation type="submission" date="2014-03" db="EMBL/GenBank/DDBJ databases">
        <title>The draft genome sequence of Thioclava dalianensis DLFJ1-1.</title>
        <authorList>
            <person name="Lai Q."/>
            <person name="Shao Z."/>
        </authorList>
    </citation>
    <scope>NUCLEOTIDE SEQUENCE [LARGE SCALE GENOMIC DNA]</scope>
    <source>
        <strain evidence="6 7">DLFJ1-1</strain>
    </source>
</reference>
<dbReference type="NCBIfam" id="NF002537">
    <property type="entry name" value="PRK02090.1"/>
    <property type="match status" value="1"/>
</dbReference>
<dbReference type="GO" id="GO:0005737">
    <property type="term" value="C:cytoplasm"/>
    <property type="evidence" value="ECO:0007669"/>
    <property type="project" value="UniProtKB-SubCell"/>
</dbReference>
<dbReference type="PANTHER" id="PTHR46509:SF1">
    <property type="entry name" value="PHOSPHOADENOSINE PHOSPHOSULFATE REDUCTASE"/>
    <property type="match status" value="1"/>
</dbReference>
<dbReference type="InterPro" id="IPR004511">
    <property type="entry name" value="PAPS/APS_Rdtase"/>
</dbReference>
<dbReference type="HAMAP" id="MF_00063">
    <property type="entry name" value="CysH"/>
    <property type="match status" value="1"/>
</dbReference>
<keyword evidence="4" id="KW-0411">Iron-sulfur</keyword>
<dbReference type="AlphaFoldDB" id="A0A074THC6"/>
<evidence type="ECO:0000256" key="4">
    <source>
        <dbReference type="HAMAP-Rule" id="MF_00063"/>
    </source>
</evidence>
<keyword evidence="4" id="KW-0408">Iron</keyword>
<dbReference type="InterPro" id="IPR002500">
    <property type="entry name" value="PAPS_reduct_dom"/>
</dbReference>
<evidence type="ECO:0000256" key="3">
    <source>
        <dbReference type="ARBA" id="ARBA00024327"/>
    </source>
</evidence>
<keyword evidence="7" id="KW-1185">Reference proteome</keyword>
<dbReference type="Proteomes" id="UP000027725">
    <property type="component" value="Unassembled WGS sequence"/>
</dbReference>
<dbReference type="SUPFAM" id="SSF52402">
    <property type="entry name" value="Adenine nucleotide alpha hydrolases-like"/>
    <property type="match status" value="1"/>
</dbReference>
<feature type="active site" description="Nucleophile; cysteine thiosulfonate intermediate" evidence="4">
    <location>
        <position position="216"/>
    </location>
</feature>
<dbReference type="GO" id="GO:0019379">
    <property type="term" value="P:sulfate assimilation, phosphoadenylyl sulfate reduction by phosphoadenylyl-sulfate reductase (thioredoxin)"/>
    <property type="evidence" value="ECO:0007669"/>
    <property type="project" value="UniProtKB-UniRule"/>
</dbReference>
<feature type="binding site" evidence="4">
    <location>
        <position position="191"/>
    </location>
    <ligand>
        <name>[4Fe-4S] cluster</name>
        <dbReference type="ChEBI" id="CHEBI:49883"/>
    </ligand>
</feature>
<dbReference type="Pfam" id="PF01507">
    <property type="entry name" value="PAPS_reduct"/>
    <property type="match status" value="1"/>
</dbReference>
<dbReference type="Gene3D" id="3.40.50.620">
    <property type="entry name" value="HUPs"/>
    <property type="match status" value="1"/>
</dbReference>